<reference evidence="1 2" key="1">
    <citation type="submission" date="2017-04" db="EMBL/GenBank/DDBJ databases">
        <title>Draft genome sequence of Tuber borchii Vittad., a whitish edible truffle.</title>
        <authorList>
            <consortium name="DOE Joint Genome Institute"/>
            <person name="Murat C."/>
            <person name="Kuo A."/>
            <person name="Barry K.W."/>
            <person name="Clum A."/>
            <person name="Dockter R.B."/>
            <person name="Fauchery L."/>
            <person name="Iotti M."/>
            <person name="Kohler A."/>
            <person name="Labutti K."/>
            <person name="Lindquist E.A."/>
            <person name="Lipzen A."/>
            <person name="Ohm R.A."/>
            <person name="Wang M."/>
            <person name="Grigoriev I.V."/>
            <person name="Zambonelli A."/>
            <person name="Martin F.M."/>
        </authorList>
    </citation>
    <scope>NUCLEOTIDE SEQUENCE [LARGE SCALE GENOMIC DNA]</scope>
    <source>
        <strain evidence="1 2">Tbo3840</strain>
    </source>
</reference>
<protein>
    <submittedName>
        <fullName evidence="1">Uncharacterized protein</fullName>
    </submittedName>
</protein>
<name>A0A2T7A4W9_TUBBO</name>
<dbReference type="Proteomes" id="UP000244722">
    <property type="component" value="Unassembled WGS sequence"/>
</dbReference>
<comment type="caution">
    <text evidence="1">The sequence shown here is derived from an EMBL/GenBank/DDBJ whole genome shotgun (WGS) entry which is preliminary data.</text>
</comment>
<evidence type="ECO:0000313" key="2">
    <source>
        <dbReference type="Proteomes" id="UP000244722"/>
    </source>
</evidence>
<organism evidence="1 2">
    <name type="scientific">Tuber borchii</name>
    <name type="common">White truffle</name>
    <dbReference type="NCBI Taxonomy" id="42251"/>
    <lineage>
        <taxon>Eukaryota</taxon>
        <taxon>Fungi</taxon>
        <taxon>Dikarya</taxon>
        <taxon>Ascomycota</taxon>
        <taxon>Pezizomycotina</taxon>
        <taxon>Pezizomycetes</taxon>
        <taxon>Pezizales</taxon>
        <taxon>Tuberaceae</taxon>
        <taxon>Tuber</taxon>
    </lineage>
</organism>
<dbReference type="AlphaFoldDB" id="A0A2T7A4W9"/>
<accession>A0A2T7A4W9</accession>
<sequence>MLRALFNVTEVGYILCSCFRSLGIGYVFGISPNDLEKVHLLSGEESQNECPYRGSPNEETVAAIDTQLTHPLCPKGPRLTPWGFIQPYKLTDV</sequence>
<proteinExistence type="predicted"/>
<dbReference type="EMBL" id="NESQ01000023">
    <property type="protein sequence ID" value="PUU82740.1"/>
    <property type="molecule type" value="Genomic_DNA"/>
</dbReference>
<keyword evidence="2" id="KW-1185">Reference proteome</keyword>
<evidence type="ECO:0000313" key="1">
    <source>
        <dbReference type="EMBL" id="PUU82740.1"/>
    </source>
</evidence>
<gene>
    <name evidence="1" type="ORF">B9Z19DRAFT_349653</name>
</gene>